<evidence type="ECO:0000313" key="5">
    <source>
        <dbReference type="EMBL" id="CAG8448453.1"/>
    </source>
</evidence>
<keyword evidence="2" id="KW-0106">Calcium</keyword>
<dbReference type="PANTHER" id="PTHR46502:SF2">
    <property type="entry name" value="16 KDA PHLOEM PROTEIN 2"/>
    <property type="match status" value="1"/>
</dbReference>
<evidence type="ECO:0000313" key="6">
    <source>
        <dbReference type="Proteomes" id="UP000789570"/>
    </source>
</evidence>
<dbReference type="PANTHER" id="PTHR46502">
    <property type="entry name" value="C2 DOMAIN-CONTAINING"/>
    <property type="match status" value="1"/>
</dbReference>
<proteinExistence type="predicted"/>
<dbReference type="EMBL" id="CAJVPQ010000126">
    <property type="protein sequence ID" value="CAG8448453.1"/>
    <property type="molecule type" value="Genomic_DNA"/>
</dbReference>
<dbReference type="Pfam" id="PF00168">
    <property type="entry name" value="C2"/>
    <property type="match status" value="1"/>
</dbReference>
<comment type="caution">
    <text evidence="5">The sequence shown here is derived from an EMBL/GenBank/DDBJ whole genome shotgun (WGS) entry which is preliminary data.</text>
</comment>
<dbReference type="OrthoDB" id="270970at2759"/>
<dbReference type="AlphaFoldDB" id="A0A9N8VEH9"/>
<feature type="compositionally biased region" description="Polar residues" evidence="3">
    <location>
        <begin position="247"/>
        <end position="262"/>
    </location>
</feature>
<feature type="compositionally biased region" description="Low complexity" evidence="3">
    <location>
        <begin position="152"/>
        <end position="180"/>
    </location>
</feature>
<keyword evidence="6" id="KW-1185">Reference proteome</keyword>
<name>A0A9N8VEH9_9GLOM</name>
<feature type="region of interest" description="Disordered" evidence="3">
    <location>
        <begin position="125"/>
        <end position="307"/>
    </location>
</feature>
<evidence type="ECO:0000259" key="4">
    <source>
        <dbReference type="PROSITE" id="PS50004"/>
    </source>
</evidence>
<dbReference type="Gene3D" id="2.60.40.150">
    <property type="entry name" value="C2 domain"/>
    <property type="match status" value="1"/>
</dbReference>
<organism evidence="5 6">
    <name type="scientific">Funneliformis caledonium</name>
    <dbReference type="NCBI Taxonomy" id="1117310"/>
    <lineage>
        <taxon>Eukaryota</taxon>
        <taxon>Fungi</taxon>
        <taxon>Fungi incertae sedis</taxon>
        <taxon>Mucoromycota</taxon>
        <taxon>Glomeromycotina</taxon>
        <taxon>Glomeromycetes</taxon>
        <taxon>Glomerales</taxon>
        <taxon>Glomeraceae</taxon>
        <taxon>Funneliformis</taxon>
    </lineage>
</organism>
<dbReference type="Proteomes" id="UP000789570">
    <property type="component" value="Unassembled WGS sequence"/>
</dbReference>
<accession>A0A9N8VEH9</accession>
<feature type="compositionally biased region" description="Polar residues" evidence="3">
    <location>
        <begin position="181"/>
        <end position="195"/>
    </location>
</feature>
<dbReference type="InterPro" id="IPR035892">
    <property type="entry name" value="C2_domain_sf"/>
</dbReference>
<evidence type="ECO:0000256" key="2">
    <source>
        <dbReference type="ARBA" id="ARBA00022837"/>
    </source>
</evidence>
<evidence type="ECO:0000256" key="3">
    <source>
        <dbReference type="SAM" id="MobiDB-lite"/>
    </source>
</evidence>
<protein>
    <submittedName>
        <fullName evidence="5">13402_t:CDS:1</fullName>
    </submittedName>
</protein>
<dbReference type="InterPro" id="IPR000008">
    <property type="entry name" value="C2_dom"/>
</dbReference>
<dbReference type="GO" id="GO:0046872">
    <property type="term" value="F:metal ion binding"/>
    <property type="evidence" value="ECO:0007669"/>
    <property type="project" value="UniProtKB-KW"/>
</dbReference>
<dbReference type="PROSITE" id="PS50004">
    <property type="entry name" value="C2"/>
    <property type="match status" value="1"/>
</dbReference>
<sequence>MSESKKLGELVVIAIRAKNLATRDIIGKGDPFVTFRIGEEAKRIKAEKKGGQHPEWDEEVRFDLVDNPNNKKMKIQVLNEDKREHILIGDSFIDLSQVLEKGEWDDWHEIKYRNNATPYPPVVTNQPPMSAPSAVGYPPQNVYPSSPPLSQPPQFFGPQRTQSPVSSQYPPVSTSVYPPQAQASQVPNVYPTQQARGYPQMGGAYPPISSPPESGNLAFPVPVPTPGGASPFGGPYPSYNAYPPSSDFNTSPQPPSSGGYQQSPYPPNNAYPPSSGGSTYPPPPQNTYSQGYPYPPNPNPYPPNGPY</sequence>
<feature type="compositionally biased region" description="Pro residues" evidence="3">
    <location>
        <begin position="293"/>
        <end position="307"/>
    </location>
</feature>
<reference evidence="5" key="1">
    <citation type="submission" date="2021-06" db="EMBL/GenBank/DDBJ databases">
        <authorList>
            <person name="Kallberg Y."/>
            <person name="Tangrot J."/>
            <person name="Rosling A."/>
        </authorList>
    </citation>
    <scope>NUCLEOTIDE SEQUENCE</scope>
    <source>
        <strain evidence="5">UK204</strain>
    </source>
</reference>
<feature type="compositionally biased region" description="Low complexity" evidence="3">
    <location>
        <begin position="235"/>
        <end position="246"/>
    </location>
</feature>
<dbReference type="SUPFAM" id="SSF49562">
    <property type="entry name" value="C2 domain (Calcium/lipid-binding domain, CaLB)"/>
    <property type="match status" value="1"/>
</dbReference>
<evidence type="ECO:0000256" key="1">
    <source>
        <dbReference type="ARBA" id="ARBA00022723"/>
    </source>
</evidence>
<gene>
    <name evidence="5" type="ORF">FCALED_LOCUS1069</name>
</gene>
<keyword evidence="1" id="KW-0479">Metal-binding</keyword>
<feature type="domain" description="C2" evidence="4">
    <location>
        <begin position="1"/>
        <end position="108"/>
    </location>
</feature>
<dbReference type="SMART" id="SM00239">
    <property type="entry name" value="C2"/>
    <property type="match status" value="1"/>
</dbReference>